<keyword evidence="9" id="KW-0325">Glycoprotein</keyword>
<evidence type="ECO:0000313" key="11">
    <source>
        <dbReference type="EMBL" id="RXI08435.1"/>
    </source>
</evidence>
<proteinExistence type="inferred from homology"/>
<gene>
    <name evidence="11" type="ORF">DVH24_022579</name>
</gene>
<evidence type="ECO:0000256" key="8">
    <source>
        <dbReference type="ARBA" id="ARBA00023170"/>
    </source>
</evidence>
<dbReference type="InterPro" id="IPR032675">
    <property type="entry name" value="LRR_dom_sf"/>
</dbReference>
<dbReference type="PANTHER" id="PTHR48052:SF8">
    <property type="entry name" value="LRR RECEPTOR-LIKE SERINE_THREONINE-PROTEIN KINASE FLS2"/>
    <property type="match status" value="1"/>
</dbReference>
<keyword evidence="6" id="KW-1133">Transmembrane helix</keyword>
<organism evidence="11 12">
    <name type="scientific">Malus domestica</name>
    <name type="common">Apple</name>
    <name type="synonym">Pyrus malus</name>
    <dbReference type="NCBI Taxonomy" id="3750"/>
    <lineage>
        <taxon>Eukaryota</taxon>
        <taxon>Viridiplantae</taxon>
        <taxon>Streptophyta</taxon>
        <taxon>Embryophyta</taxon>
        <taxon>Tracheophyta</taxon>
        <taxon>Spermatophyta</taxon>
        <taxon>Magnoliopsida</taxon>
        <taxon>eudicotyledons</taxon>
        <taxon>Gunneridae</taxon>
        <taxon>Pentapetalae</taxon>
        <taxon>rosids</taxon>
        <taxon>fabids</taxon>
        <taxon>Rosales</taxon>
        <taxon>Rosaceae</taxon>
        <taxon>Amygdaloideae</taxon>
        <taxon>Maleae</taxon>
        <taxon>Malus</taxon>
    </lineage>
</organism>
<evidence type="ECO:0000256" key="10">
    <source>
        <dbReference type="SAM" id="MobiDB-lite"/>
    </source>
</evidence>
<comment type="subcellular location">
    <subcellularLocation>
        <location evidence="1">Cell membrane</location>
        <topology evidence="1">Single-pass type I membrane protein</topology>
    </subcellularLocation>
</comment>
<keyword evidence="5" id="KW-0732">Signal</keyword>
<evidence type="ECO:0000256" key="4">
    <source>
        <dbReference type="ARBA" id="ARBA00022692"/>
    </source>
</evidence>
<protein>
    <recommendedName>
        <fullName evidence="13">Leucine-rich repeat-containing N-terminal plant-type domain-containing protein</fullName>
    </recommendedName>
</protein>
<dbReference type="InterPro" id="IPR001611">
    <property type="entry name" value="Leu-rich_rpt"/>
</dbReference>
<reference evidence="11 12" key="1">
    <citation type="submission" date="2018-10" db="EMBL/GenBank/DDBJ databases">
        <title>A high-quality apple genome assembly.</title>
        <authorList>
            <person name="Hu J."/>
        </authorList>
    </citation>
    <scope>NUCLEOTIDE SEQUENCE [LARGE SCALE GENOMIC DNA]</scope>
    <source>
        <strain evidence="12">cv. HFTH1</strain>
        <tissue evidence="11">Young leaf</tissue>
    </source>
</reference>
<dbReference type="AlphaFoldDB" id="A0A498KRV8"/>
<comment type="caution">
    <text evidence="11">The sequence shown here is derived from an EMBL/GenBank/DDBJ whole genome shotgun (WGS) entry which is preliminary data.</text>
</comment>
<keyword evidence="3" id="KW-1003">Cell membrane</keyword>
<dbReference type="PANTHER" id="PTHR48052">
    <property type="entry name" value="UNNAMED PRODUCT"/>
    <property type="match status" value="1"/>
</dbReference>
<evidence type="ECO:0000256" key="2">
    <source>
        <dbReference type="ARBA" id="ARBA00009592"/>
    </source>
</evidence>
<keyword evidence="7" id="KW-0472">Membrane</keyword>
<evidence type="ECO:0000256" key="1">
    <source>
        <dbReference type="ARBA" id="ARBA00004251"/>
    </source>
</evidence>
<keyword evidence="4" id="KW-0812">Transmembrane</keyword>
<accession>A0A498KRV8</accession>
<dbReference type="Pfam" id="PF00560">
    <property type="entry name" value="LRR_1"/>
    <property type="match status" value="1"/>
</dbReference>
<keyword evidence="12" id="KW-1185">Reference proteome</keyword>
<evidence type="ECO:0000256" key="7">
    <source>
        <dbReference type="ARBA" id="ARBA00023136"/>
    </source>
</evidence>
<name>A0A498KRV8_MALDO</name>
<keyword evidence="8" id="KW-0675">Receptor</keyword>
<evidence type="ECO:0000256" key="3">
    <source>
        <dbReference type="ARBA" id="ARBA00022475"/>
    </source>
</evidence>
<feature type="region of interest" description="Disordered" evidence="10">
    <location>
        <begin position="1"/>
        <end position="22"/>
    </location>
</feature>
<evidence type="ECO:0000256" key="6">
    <source>
        <dbReference type="ARBA" id="ARBA00022989"/>
    </source>
</evidence>
<evidence type="ECO:0000256" key="5">
    <source>
        <dbReference type="ARBA" id="ARBA00022729"/>
    </source>
</evidence>
<dbReference type="GO" id="GO:0005886">
    <property type="term" value="C:plasma membrane"/>
    <property type="evidence" value="ECO:0007669"/>
    <property type="project" value="UniProtKB-SubCell"/>
</dbReference>
<comment type="similarity">
    <text evidence="2">Belongs to the RLP family.</text>
</comment>
<evidence type="ECO:0000256" key="9">
    <source>
        <dbReference type="ARBA" id="ARBA00023180"/>
    </source>
</evidence>
<evidence type="ECO:0008006" key="13">
    <source>
        <dbReference type="Google" id="ProtNLM"/>
    </source>
</evidence>
<sequence length="94" mass="10285">MTFSAEKNQLSGLLPPGSESEASRIDSAFQQSIFREDSTRDWHCSMLRLLSLSNNMLTGPIPEELCNAGSLAEIDLDSNFLSGTMTTRLSSART</sequence>
<dbReference type="Proteomes" id="UP000290289">
    <property type="component" value="Chromosome 1"/>
</dbReference>
<dbReference type="Gene3D" id="3.80.10.10">
    <property type="entry name" value="Ribonuclease Inhibitor"/>
    <property type="match status" value="1"/>
</dbReference>
<dbReference type="EMBL" id="RDQH01000327">
    <property type="protein sequence ID" value="RXI08435.1"/>
    <property type="molecule type" value="Genomic_DNA"/>
</dbReference>
<evidence type="ECO:0000313" key="12">
    <source>
        <dbReference type="Proteomes" id="UP000290289"/>
    </source>
</evidence>
<dbReference type="SUPFAM" id="SSF52058">
    <property type="entry name" value="L domain-like"/>
    <property type="match status" value="1"/>
</dbReference>
<feature type="compositionally biased region" description="Polar residues" evidence="10">
    <location>
        <begin position="1"/>
        <end position="11"/>
    </location>
</feature>